<dbReference type="OMA" id="ATTAQCY"/>
<feature type="region of interest" description="Disordered" evidence="1">
    <location>
        <begin position="33"/>
        <end position="73"/>
    </location>
</feature>
<evidence type="ECO:0000313" key="3">
    <source>
        <dbReference type="Proteomes" id="UP000000304"/>
    </source>
</evidence>
<dbReference type="AlphaFoldDB" id="B4QWC5"/>
<proteinExistence type="predicted"/>
<evidence type="ECO:0000256" key="1">
    <source>
        <dbReference type="SAM" id="MobiDB-lite"/>
    </source>
</evidence>
<accession>B4QWC5</accession>
<dbReference type="EMBL" id="CM000364">
    <property type="protein sequence ID" value="EDX12616.1"/>
    <property type="molecule type" value="Genomic_DNA"/>
</dbReference>
<dbReference type="HOGENOM" id="CLU_2707451_0_0_1"/>
<name>B4QWC5_DROSI</name>
<gene>
    <name evidence="2" type="primary">Dsim\GD20255</name>
    <name evidence="2" type="ORF">Dsim_GD20255</name>
</gene>
<dbReference type="Proteomes" id="UP000000304">
    <property type="component" value="Chromosome 3R"/>
</dbReference>
<organism evidence="2 3">
    <name type="scientific">Drosophila simulans</name>
    <name type="common">Fruit fly</name>
    <dbReference type="NCBI Taxonomy" id="7240"/>
    <lineage>
        <taxon>Eukaryota</taxon>
        <taxon>Metazoa</taxon>
        <taxon>Ecdysozoa</taxon>
        <taxon>Arthropoda</taxon>
        <taxon>Hexapoda</taxon>
        <taxon>Insecta</taxon>
        <taxon>Pterygota</taxon>
        <taxon>Neoptera</taxon>
        <taxon>Endopterygota</taxon>
        <taxon>Diptera</taxon>
        <taxon>Brachycera</taxon>
        <taxon>Muscomorpha</taxon>
        <taxon>Ephydroidea</taxon>
        <taxon>Drosophilidae</taxon>
        <taxon>Drosophila</taxon>
        <taxon>Sophophora</taxon>
    </lineage>
</organism>
<protein>
    <submittedName>
        <fullName evidence="2">GD20255</fullName>
    </submittedName>
</protein>
<sequence length="73" mass="7393">MLVGSAGLVRTGNPATATTAQCYGYGCGHHGGVGTEESLDKAPSPPPSETESSLLASPPPWTPTPLVLRPSSF</sequence>
<keyword evidence="3" id="KW-1185">Reference proteome</keyword>
<evidence type="ECO:0000313" key="2">
    <source>
        <dbReference type="EMBL" id="EDX12616.1"/>
    </source>
</evidence>
<reference evidence="2 3" key="1">
    <citation type="journal article" date="2007" name="Nature">
        <title>Evolution of genes and genomes on the Drosophila phylogeny.</title>
        <authorList>
            <consortium name="Drosophila 12 Genomes Consortium"/>
            <person name="Clark A.G."/>
            <person name="Eisen M.B."/>
            <person name="Smith D.R."/>
            <person name="Bergman C.M."/>
            <person name="Oliver B."/>
            <person name="Markow T.A."/>
            <person name="Kaufman T.C."/>
            <person name="Kellis M."/>
            <person name="Gelbart W."/>
            <person name="Iyer V.N."/>
            <person name="Pollard D.A."/>
            <person name="Sackton T.B."/>
            <person name="Larracuente A.M."/>
            <person name="Singh N.D."/>
            <person name="Abad J.P."/>
            <person name="Abt D.N."/>
            <person name="Adryan B."/>
            <person name="Aguade M."/>
            <person name="Akashi H."/>
            <person name="Anderson W.W."/>
            <person name="Aquadro C.F."/>
            <person name="Ardell D.H."/>
            <person name="Arguello R."/>
            <person name="Artieri C.G."/>
            <person name="Barbash D.A."/>
            <person name="Barker D."/>
            <person name="Barsanti P."/>
            <person name="Batterham P."/>
            <person name="Batzoglou S."/>
            <person name="Begun D."/>
            <person name="Bhutkar A."/>
            <person name="Blanco E."/>
            <person name="Bosak S.A."/>
            <person name="Bradley R.K."/>
            <person name="Brand A.D."/>
            <person name="Brent M.R."/>
            <person name="Brooks A.N."/>
            <person name="Brown R.H."/>
            <person name="Butlin R.K."/>
            <person name="Caggese C."/>
            <person name="Calvi B.R."/>
            <person name="Bernardo de Carvalho A."/>
            <person name="Caspi A."/>
            <person name="Castrezana S."/>
            <person name="Celniker S.E."/>
            <person name="Chang J.L."/>
            <person name="Chapple C."/>
            <person name="Chatterji S."/>
            <person name="Chinwalla A."/>
            <person name="Civetta A."/>
            <person name="Clifton S.W."/>
            <person name="Comeron J.M."/>
            <person name="Costello J.C."/>
            <person name="Coyne J.A."/>
            <person name="Daub J."/>
            <person name="David R.G."/>
            <person name="Delcher A.L."/>
            <person name="Delehaunty K."/>
            <person name="Do C.B."/>
            <person name="Ebling H."/>
            <person name="Edwards K."/>
            <person name="Eickbush T."/>
            <person name="Evans J.D."/>
            <person name="Filipski A."/>
            <person name="Findeiss S."/>
            <person name="Freyhult E."/>
            <person name="Fulton L."/>
            <person name="Fulton R."/>
            <person name="Garcia A.C."/>
            <person name="Gardiner A."/>
            <person name="Garfield D.A."/>
            <person name="Garvin B.E."/>
            <person name="Gibson G."/>
            <person name="Gilbert D."/>
            <person name="Gnerre S."/>
            <person name="Godfrey J."/>
            <person name="Good R."/>
            <person name="Gotea V."/>
            <person name="Gravely B."/>
            <person name="Greenberg A.J."/>
            <person name="Griffiths-Jones S."/>
            <person name="Gross S."/>
            <person name="Guigo R."/>
            <person name="Gustafson E.A."/>
            <person name="Haerty W."/>
            <person name="Hahn M.W."/>
            <person name="Halligan D.L."/>
            <person name="Halpern A.L."/>
            <person name="Halter G.M."/>
            <person name="Han M.V."/>
            <person name="Heger A."/>
            <person name="Hillier L."/>
            <person name="Hinrichs A.S."/>
            <person name="Holmes I."/>
            <person name="Hoskins R.A."/>
            <person name="Hubisz M.J."/>
            <person name="Hultmark D."/>
            <person name="Huntley M.A."/>
            <person name="Jaffe D.B."/>
            <person name="Jagadeeshan S."/>
            <person name="Jeck W.R."/>
            <person name="Johnson J."/>
            <person name="Jones C.D."/>
            <person name="Jordan W.C."/>
            <person name="Karpen G.H."/>
            <person name="Kataoka E."/>
            <person name="Keightley P.D."/>
            <person name="Kheradpour P."/>
            <person name="Kirkness E.F."/>
            <person name="Koerich L.B."/>
            <person name="Kristiansen K."/>
            <person name="Kudrna D."/>
            <person name="Kulathinal R.J."/>
            <person name="Kumar S."/>
            <person name="Kwok R."/>
            <person name="Lander E."/>
            <person name="Langley C.H."/>
            <person name="Lapoint R."/>
            <person name="Lazzaro B.P."/>
            <person name="Lee S.J."/>
            <person name="Levesque L."/>
            <person name="Li R."/>
            <person name="Lin C.F."/>
            <person name="Lin M.F."/>
            <person name="Lindblad-Toh K."/>
            <person name="Llopart A."/>
            <person name="Long M."/>
            <person name="Low L."/>
            <person name="Lozovsky E."/>
            <person name="Lu J."/>
            <person name="Luo M."/>
            <person name="Machado C.A."/>
            <person name="Makalowski W."/>
            <person name="Marzo M."/>
            <person name="Matsuda M."/>
            <person name="Matzkin L."/>
            <person name="McAllister B."/>
            <person name="McBride C.S."/>
            <person name="McKernan B."/>
            <person name="McKernan K."/>
            <person name="Mendez-Lago M."/>
            <person name="Minx P."/>
            <person name="Mollenhauer M.U."/>
            <person name="Montooth K."/>
            <person name="Mount S.M."/>
            <person name="Mu X."/>
            <person name="Myers E."/>
            <person name="Negre B."/>
            <person name="Newfeld S."/>
            <person name="Nielsen R."/>
            <person name="Noor M.A."/>
            <person name="O'Grady P."/>
            <person name="Pachter L."/>
            <person name="Papaceit M."/>
            <person name="Parisi M.J."/>
            <person name="Parisi M."/>
            <person name="Parts L."/>
            <person name="Pedersen J.S."/>
            <person name="Pesole G."/>
            <person name="Phillippy A.M."/>
            <person name="Ponting C.P."/>
            <person name="Pop M."/>
            <person name="Porcelli D."/>
            <person name="Powell J.R."/>
            <person name="Prohaska S."/>
            <person name="Pruitt K."/>
            <person name="Puig M."/>
            <person name="Quesneville H."/>
            <person name="Ram K.R."/>
            <person name="Rand D."/>
            <person name="Rasmussen M.D."/>
            <person name="Reed L.K."/>
            <person name="Reenan R."/>
            <person name="Reily A."/>
            <person name="Remington K.A."/>
            <person name="Rieger T.T."/>
            <person name="Ritchie M.G."/>
            <person name="Robin C."/>
            <person name="Rogers Y.H."/>
            <person name="Rohde C."/>
            <person name="Rozas J."/>
            <person name="Rubenfield M.J."/>
            <person name="Ruiz A."/>
            <person name="Russo S."/>
            <person name="Salzberg S.L."/>
            <person name="Sanchez-Gracia A."/>
            <person name="Saranga D.J."/>
            <person name="Sato H."/>
            <person name="Schaeffer S.W."/>
            <person name="Schatz M.C."/>
            <person name="Schlenke T."/>
            <person name="Schwartz R."/>
            <person name="Segarra C."/>
            <person name="Singh R.S."/>
            <person name="Sirot L."/>
            <person name="Sirota M."/>
            <person name="Sisneros N.B."/>
            <person name="Smith C.D."/>
            <person name="Smith T.F."/>
            <person name="Spieth J."/>
            <person name="Stage D.E."/>
            <person name="Stark A."/>
            <person name="Stephan W."/>
            <person name="Strausberg R.L."/>
            <person name="Strempel S."/>
            <person name="Sturgill D."/>
            <person name="Sutton G."/>
            <person name="Sutton G.G."/>
            <person name="Tao W."/>
            <person name="Teichmann S."/>
            <person name="Tobari Y.N."/>
            <person name="Tomimura Y."/>
            <person name="Tsolas J.M."/>
            <person name="Valente V.L."/>
            <person name="Venter E."/>
            <person name="Venter J.C."/>
            <person name="Vicario S."/>
            <person name="Vieira F.G."/>
            <person name="Vilella A.J."/>
            <person name="Villasante A."/>
            <person name="Walenz B."/>
            <person name="Wang J."/>
            <person name="Wasserman M."/>
            <person name="Watts T."/>
            <person name="Wilson D."/>
            <person name="Wilson R.K."/>
            <person name="Wing R.A."/>
            <person name="Wolfner M.F."/>
            <person name="Wong A."/>
            <person name="Wong G.K."/>
            <person name="Wu C.I."/>
            <person name="Wu G."/>
            <person name="Yamamoto D."/>
            <person name="Yang H.P."/>
            <person name="Yang S.P."/>
            <person name="Yorke J.A."/>
            <person name="Yoshida K."/>
            <person name="Zdobnov E."/>
            <person name="Zhang P."/>
            <person name="Zhang Y."/>
            <person name="Zimin A.V."/>
            <person name="Baldwin J."/>
            <person name="Abdouelleil A."/>
            <person name="Abdulkadir J."/>
            <person name="Abebe A."/>
            <person name="Abera B."/>
            <person name="Abreu J."/>
            <person name="Acer S.C."/>
            <person name="Aftuck L."/>
            <person name="Alexander A."/>
            <person name="An P."/>
            <person name="Anderson E."/>
            <person name="Anderson S."/>
            <person name="Arachi H."/>
            <person name="Azer M."/>
            <person name="Bachantsang P."/>
            <person name="Barry A."/>
            <person name="Bayul T."/>
            <person name="Berlin A."/>
            <person name="Bessette D."/>
            <person name="Bloom T."/>
            <person name="Blye J."/>
            <person name="Boguslavskiy L."/>
            <person name="Bonnet C."/>
            <person name="Boukhgalter B."/>
            <person name="Bourzgui I."/>
            <person name="Brown A."/>
            <person name="Cahill P."/>
            <person name="Channer S."/>
            <person name="Cheshatsang Y."/>
            <person name="Chuda L."/>
            <person name="Citroen M."/>
            <person name="Collymore A."/>
            <person name="Cooke P."/>
            <person name="Costello M."/>
            <person name="D'Aco K."/>
            <person name="Daza R."/>
            <person name="De Haan G."/>
            <person name="DeGray S."/>
            <person name="DeMaso C."/>
            <person name="Dhargay N."/>
            <person name="Dooley K."/>
            <person name="Dooley E."/>
            <person name="Doricent M."/>
            <person name="Dorje P."/>
            <person name="Dorjee K."/>
            <person name="Dupes A."/>
            <person name="Elong R."/>
            <person name="Falk J."/>
            <person name="Farina A."/>
            <person name="Faro S."/>
            <person name="Ferguson D."/>
            <person name="Fisher S."/>
            <person name="Foley C.D."/>
            <person name="Franke A."/>
            <person name="Friedrich D."/>
            <person name="Gadbois L."/>
            <person name="Gearin G."/>
            <person name="Gearin C.R."/>
            <person name="Giannoukos G."/>
            <person name="Goode T."/>
            <person name="Graham J."/>
            <person name="Grandbois E."/>
            <person name="Grewal S."/>
            <person name="Gyaltsen K."/>
            <person name="Hafez N."/>
            <person name="Hagos B."/>
            <person name="Hall J."/>
            <person name="Henson C."/>
            <person name="Hollinger A."/>
            <person name="Honan T."/>
            <person name="Huard M.D."/>
            <person name="Hughes L."/>
            <person name="Hurhula B."/>
            <person name="Husby M.E."/>
            <person name="Kamat A."/>
            <person name="Kanga B."/>
            <person name="Kashin S."/>
            <person name="Khazanovich D."/>
            <person name="Kisner P."/>
            <person name="Lance K."/>
            <person name="Lara M."/>
            <person name="Lee W."/>
            <person name="Lennon N."/>
            <person name="Letendre F."/>
            <person name="LeVine R."/>
            <person name="Lipovsky A."/>
            <person name="Liu X."/>
            <person name="Liu J."/>
            <person name="Liu S."/>
            <person name="Lokyitsang T."/>
            <person name="Lokyitsang Y."/>
            <person name="Lubonja R."/>
            <person name="Lui A."/>
            <person name="MacDonald P."/>
            <person name="Magnisalis V."/>
            <person name="Maru K."/>
            <person name="Matthews C."/>
            <person name="McCusker W."/>
            <person name="McDonough S."/>
            <person name="Mehta T."/>
            <person name="Meldrim J."/>
            <person name="Meneus L."/>
            <person name="Mihai O."/>
            <person name="Mihalev A."/>
            <person name="Mihova T."/>
            <person name="Mittelman R."/>
            <person name="Mlenga V."/>
            <person name="Montmayeur A."/>
            <person name="Mulrain L."/>
            <person name="Navidi A."/>
            <person name="Naylor J."/>
            <person name="Negash T."/>
            <person name="Nguyen T."/>
            <person name="Nguyen N."/>
            <person name="Nicol R."/>
            <person name="Norbu C."/>
            <person name="Norbu N."/>
            <person name="Novod N."/>
            <person name="O'Neill B."/>
            <person name="Osman S."/>
            <person name="Markiewicz E."/>
            <person name="Oyono O.L."/>
            <person name="Patti C."/>
            <person name="Phunkhang P."/>
            <person name="Pierre F."/>
            <person name="Priest M."/>
            <person name="Raghuraman S."/>
            <person name="Rege F."/>
            <person name="Reyes R."/>
            <person name="Rise C."/>
            <person name="Rogov P."/>
            <person name="Ross K."/>
            <person name="Ryan E."/>
            <person name="Settipalli S."/>
            <person name="Shea T."/>
            <person name="Sherpa N."/>
            <person name="Shi L."/>
            <person name="Shih D."/>
            <person name="Sparrow T."/>
            <person name="Spaulding J."/>
            <person name="Stalker J."/>
            <person name="Stange-Thomann N."/>
            <person name="Stavropoulos S."/>
            <person name="Stone C."/>
            <person name="Strader C."/>
            <person name="Tesfaye S."/>
            <person name="Thomson T."/>
            <person name="Thoulutsang Y."/>
            <person name="Thoulutsang D."/>
            <person name="Topham K."/>
            <person name="Topping I."/>
            <person name="Tsamla T."/>
            <person name="Vassiliev H."/>
            <person name="Vo A."/>
            <person name="Wangchuk T."/>
            <person name="Wangdi T."/>
            <person name="Weiand M."/>
            <person name="Wilkinson J."/>
            <person name="Wilson A."/>
            <person name="Yadav S."/>
            <person name="Young G."/>
            <person name="Yu Q."/>
            <person name="Zembek L."/>
            <person name="Zhong D."/>
            <person name="Zimmer A."/>
            <person name="Zwirko Z."/>
            <person name="Jaffe D.B."/>
            <person name="Alvarez P."/>
            <person name="Brockman W."/>
            <person name="Butler J."/>
            <person name="Chin C."/>
            <person name="Gnerre S."/>
            <person name="Grabherr M."/>
            <person name="Kleber M."/>
            <person name="Mauceli E."/>
            <person name="MacCallum I."/>
        </authorList>
    </citation>
    <scope>NUCLEOTIDE SEQUENCE [LARGE SCALE GENOMIC DNA]</scope>
    <source>
        <strain evidence="3">white501</strain>
    </source>
</reference>